<organism evidence="2">
    <name type="scientific">Anopheles braziliensis</name>
    <dbReference type="NCBI Taxonomy" id="58242"/>
    <lineage>
        <taxon>Eukaryota</taxon>
        <taxon>Metazoa</taxon>
        <taxon>Ecdysozoa</taxon>
        <taxon>Arthropoda</taxon>
        <taxon>Hexapoda</taxon>
        <taxon>Insecta</taxon>
        <taxon>Pterygota</taxon>
        <taxon>Neoptera</taxon>
        <taxon>Endopterygota</taxon>
        <taxon>Diptera</taxon>
        <taxon>Nematocera</taxon>
        <taxon>Culicoidea</taxon>
        <taxon>Culicidae</taxon>
        <taxon>Anophelinae</taxon>
        <taxon>Anopheles</taxon>
    </lineage>
</organism>
<keyword evidence="1" id="KW-0472">Membrane</keyword>
<protein>
    <submittedName>
        <fullName evidence="2">Putative secreted peptide</fullName>
    </submittedName>
</protein>
<reference evidence="2" key="1">
    <citation type="submission" date="2018-01" db="EMBL/GenBank/DDBJ databases">
        <title>An insight into the sialome of Amazonian anophelines.</title>
        <authorList>
            <person name="Ribeiro J.M."/>
            <person name="Scarpassa V."/>
            <person name="Calvo E."/>
        </authorList>
    </citation>
    <scope>NUCLEOTIDE SEQUENCE</scope>
    <source>
        <tissue evidence="2">Salivary glands</tissue>
    </source>
</reference>
<proteinExistence type="predicted"/>
<evidence type="ECO:0000256" key="1">
    <source>
        <dbReference type="SAM" id="Phobius"/>
    </source>
</evidence>
<feature type="transmembrane region" description="Helical" evidence="1">
    <location>
        <begin position="156"/>
        <end position="180"/>
    </location>
</feature>
<name>A0A2M3ZNA9_9DIPT</name>
<keyword evidence="1" id="KW-1133">Transmembrane helix</keyword>
<accession>A0A2M3ZNA9</accession>
<dbReference type="EMBL" id="GGFM01009270">
    <property type="protein sequence ID" value="MBW30021.1"/>
    <property type="molecule type" value="Transcribed_RNA"/>
</dbReference>
<sequence>MLLPYTPTSMCRSTPVVWIMVMVVIRHLANQLPTARTEHARHHRPLGMHRPEILPIPPLPTPTATRTVEGKVAQQPVFTSFRHDLLPSRYRRPQRRRAPHHGHTCTVSRLRRPPIFATSGRCRQTFYPRSIASYLATVITYAKLVSPINSSSSSRIVLATQIVATAIGPVVMVLIVSLQLQQPKPTFGLRSLLCRFRLRCLAAR</sequence>
<dbReference type="AlphaFoldDB" id="A0A2M3ZNA9"/>
<evidence type="ECO:0000313" key="2">
    <source>
        <dbReference type="EMBL" id="MBW30021.1"/>
    </source>
</evidence>
<keyword evidence="1" id="KW-0812">Transmembrane</keyword>